<dbReference type="GeneID" id="140009488"/>
<dbReference type="PANTHER" id="PTHR10794:SF92">
    <property type="entry name" value="EMBRYOGENESIS-ASSOCIATED PROTEIN EMB8"/>
    <property type="match status" value="1"/>
</dbReference>
<dbReference type="Gene3D" id="3.40.50.1820">
    <property type="entry name" value="alpha/beta hydrolase"/>
    <property type="match status" value="1"/>
</dbReference>
<evidence type="ECO:0000256" key="1">
    <source>
        <dbReference type="ARBA" id="ARBA00010884"/>
    </source>
</evidence>
<feature type="compositionally biased region" description="Basic and acidic residues" evidence="2">
    <location>
        <begin position="1026"/>
        <end position="1043"/>
    </location>
</feature>
<keyword evidence="3" id="KW-1133">Transmembrane helix</keyword>
<evidence type="ECO:0000313" key="7">
    <source>
        <dbReference type="RefSeq" id="XP_071911279.1"/>
    </source>
</evidence>
<feature type="compositionally biased region" description="Basic and acidic residues" evidence="2">
    <location>
        <begin position="1081"/>
        <end position="1094"/>
    </location>
</feature>
<dbReference type="Proteomes" id="UP001652660">
    <property type="component" value="Chromosome 6e"/>
</dbReference>
<feature type="compositionally biased region" description="Basic and acidic residues" evidence="2">
    <location>
        <begin position="593"/>
        <end position="607"/>
    </location>
</feature>
<feature type="domain" description="DUF7750" evidence="5">
    <location>
        <begin position="632"/>
        <end position="696"/>
    </location>
</feature>
<feature type="compositionally biased region" description="Basic and acidic residues" evidence="2">
    <location>
        <begin position="986"/>
        <end position="1016"/>
    </location>
</feature>
<protein>
    <submittedName>
        <fullName evidence="7">Uncharacterized protein isoform X1</fullName>
    </submittedName>
</protein>
<feature type="compositionally biased region" description="Polar residues" evidence="2">
    <location>
        <begin position="728"/>
        <end position="746"/>
    </location>
</feature>
<reference evidence="7" key="1">
    <citation type="submission" date="2025-08" db="UniProtKB">
        <authorList>
            <consortium name="RefSeq"/>
        </authorList>
    </citation>
    <scope>IDENTIFICATION</scope>
    <source>
        <tissue evidence="7">Leaves</tissue>
    </source>
</reference>
<sequence length="1848" mass="203698">MSLKIPNFYHQSPLSTPQSGAQRKFSIPRHRGWKRRQLKLKSTQNLSLTIRCHFNFNFLDSSPFENLFQSLFSQFSSANSLHLLAPALGLASGAAIFFSQFSEKSELMRIPRKHRNNKFVGDWILFTSPTPFNRFVVLRCPSMSVEGSELLEDVNEKLMKEDRHFVRLNRGRIQVKEGDVEEAEKLVYQRVCVGTEDGGVLSLDWPANLDLEEERGLDTTILIVPGTAEGSMEKDIREFVCDCLRRGCFPVVMNPRGCAGSPLTTPRLFTAADSDDISTAIQFINKARPWTTMMAVGWGYGANMLTKYLAEIGEKTPLTAATCIDNPFDLEEVTRSTPYHIFLDQKLKTGLIDILRSNKELFQGRAKGFNVEKALLSTSVRDFEKAISMVSYGFDEIEDFYAKSSTRDMIGKVKIPLLFIQNDNGTVPIFSTPRSLIAENPFTSLLLCSYLPSKEITGSKSTVSWCQHLTIEWLAAVELGLLKGRHPLLKDVDVTINPPKGLTLAESRALHQNGRVNKLLNVPNFDALGLKDVDVTINPPKGLTLAESRALHQNGRVNKLLNVPNFDALGVHSLNLGKDIFEAGDTRAKIYSRSKQESKGLRPDKDSLGQSSSIDAQLVREEITNPDDGEMGQVLQTAKVVMNMLDATMPNTLTEEQKKKVLSAVGQGETLINALQGTVPEDVRGKLTTAVSGILHSDPNLKIDRLLSLGRIPDMASRLKSKVEEKTGQPSTDNGNEDPQPSAQSQRTDDFADVSKISKDKTSVGPESEPQASEYGQQSANSNHLPMTNGNAGEILDSDKKATNDLGNHMENMDSSRDRTGLGSDSLVNGSETVSKPELPGRSEGTVNAEDMVIEQHKENDSGKGQSSMKGESSSEEDSVKTAESSHLDQTISMPSAQTEDRSSAPVPMSESQIQEKEGDSSLKREENSVQAGSAEYDSKLPSFDVSQAFDAFTGIDDSTQVAVNSVFNVIEDMITQLEEGGENGDGAKDSTDENQKRENIGYEPKERGETQDQKVDPTAQNQFTDDDHKLEKQEENRNEKSIPCHSSFGIHTSKEFTSNDHTGRDPAISSGTDTNLSWETHSESYKREGNGRIKDLPTRKLSTESLVRYLNVIYQPNLSSVTTNLYGDHLYKEVLQKYLMSKMSNTKTLDMDTTATLFLDYSPEEGKWKLLEEPQNNSDNIHGDITDVKGETEAETNFSTDVDSIIEPSYVIFDSDRQEERVEKCKKTHTRVGIGDDNLEELLLLVKGIILDALKLEVERRVSDKDIEEMQPKLAKDLDLVANSVCLSVGHDEQVIMRGKDLTLDKFGTLEGQHIIRAITSAVQETSYLGRVLPVGVIVGSSLAALRNYFDVAALNGNSQNEHLILDQVEKSRNINHTRLTMKEADKMVSGKIYEKDDWDSSVDKCSQSSAINSSNGNTVMIGAVTAALGASALLVEQKSSGTTETLLKPLEEQDSHFKGPNNEEEMSEKTQNNIVTSLAEKALLVAAPMVPTKEGGGVDHERLVAMLTELGQKGGILKLVGKIALLWGGIRGALSLTDKLISFLHVAERPLFQRISGFVLMVLVLWSPVVVPLLPTLVQSWATHNSPRIAELACLVGLCVSIMLMVTLWGKRIRGYDNPLEQYGLDLTSPSKVQHFAYGLIWGVMLVLLIHYANFVSGFVHPSMPTYLSSSSSDAVTWLKVCGRLLWLVFRGLATATGVAIVEELLFRSWLPDEIAADFGYYHGIIISGLAFSLSQRSPWAIPGLWLLSLGLAGARQRSQGSLSLPIGLRAGIIVSSFILQRGGFLTYSPSLPNWLCGSHPFEPFSGIVGIAFSLALAIILYPRQPLLRKKSGAIREFSEGTARER</sequence>
<feature type="transmembrane region" description="Helical" evidence="3">
    <location>
        <begin position="1591"/>
        <end position="1612"/>
    </location>
</feature>
<feature type="transmembrane region" description="Helical" evidence="3">
    <location>
        <begin position="1807"/>
        <end position="1824"/>
    </location>
</feature>
<dbReference type="RefSeq" id="XP_071911279.1">
    <property type="nucleotide sequence ID" value="XM_072055178.1"/>
</dbReference>
<evidence type="ECO:0000259" key="4">
    <source>
        <dbReference type="Pfam" id="PF02517"/>
    </source>
</evidence>
<proteinExistence type="inferred from homology"/>
<dbReference type="InterPro" id="IPR056652">
    <property type="entry name" value="DUF7750"/>
</dbReference>
<organism evidence="6 7">
    <name type="scientific">Coffea arabica</name>
    <name type="common">Arabian coffee</name>
    <dbReference type="NCBI Taxonomy" id="13443"/>
    <lineage>
        <taxon>Eukaryota</taxon>
        <taxon>Viridiplantae</taxon>
        <taxon>Streptophyta</taxon>
        <taxon>Embryophyta</taxon>
        <taxon>Tracheophyta</taxon>
        <taxon>Spermatophyta</taxon>
        <taxon>Magnoliopsida</taxon>
        <taxon>eudicotyledons</taxon>
        <taxon>Gunneridae</taxon>
        <taxon>Pentapetalae</taxon>
        <taxon>asterids</taxon>
        <taxon>lamiids</taxon>
        <taxon>Gentianales</taxon>
        <taxon>Rubiaceae</taxon>
        <taxon>Ixoroideae</taxon>
        <taxon>Gardenieae complex</taxon>
        <taxon>Bertiereae - Coffeeae clade</taxon>
        <taxon>Coffeeae</taxon>
        <taxon>Coffea</taxon>
    </lineage>
</organism>
<evidence type="ECO:0000259" key="5">
    <source>
        <dbReference type="Pfam" id="PF24930"/>
    </source>
</evidence>
<keyword evidence="3" id="KW-0472">Membrane</keyword>
<dbReference type="InterPro" id="IPR003675">
    <property type="entry name" value="Rce1/LyrA-like_dom"/>
</dbReference>
<feature type="transmembrane region" description="Helical" evidence="3">
    <location>
        <begin position="1557"/>
        <end position="1579"/>
    </location>
</feature>
<dbReference type="PANTHER" id="PTHR10794">
    <property type="entry name" value="ABHYDROLASE DOMAIN-CONTAINING PROTEIN"/>
    <property type="match status" value="1"/>
</dbReference>
<keyword evidence="6" id="KW-1185">Reference proteome</keyword>
<dbReference type="Pfam" id="PF24930">
    <property type="entry name" value="DUF7750"/>
    <property type="match status" value="1"/>
</dbReference>
<comment type="similarity">
    <text evidence="1">Belongs to the AB hydrolase superfamily. AB hydrolase 4 family.</text>
</comment>
<feature type="domain" description="CAAX prenyl protease 2/Lysostaphin resistance protein A-like" evidence="4">
    <location>
        <begin position="1689"/>
        <end position="1773"/>
    </location>
</feature>
<feature type="compositionally biased region" description="Basic and acidic residues" evidence="2">
    <location>
        <begin position="811"/>
        <end position="820"/>
    </location>
</feature>
<evidence type="ECO:0000256" key="2">
    <source>
        <dbReference type="SAM" id="MobiDB-lite"/>
    </source>
</evidence>
<feature type="compositionally biased region" description="Polar residues" evidence="2">
    <location>
        <begin position="888"/>
        <end position="898"/>
    </location>
</feature>
<feature type="compositionally biased region" description="Polar residues" evidence="2">
    <location>
        <begin position="770"/>
        <end position="791"/>
    </location>
</feature>
<dbReference type="InterPro" id="IPR050960">
    <property type="entry name" value="AB_hydrolase_4_sf"/>
</dbReference>
<dbReference type="InterPro" id="IPR029058">
    <property type="entry name" value="AB_hydrolase_fold"/>
</dbReference>
<feature type="compositionally biased region" description="Polar residues" evidence="2">
    <location>
        <begin position="863"/>
        <end position="872"/>
    </location>
</feature>
<name>A0ABM4UVG7_COFAR</name>
<feature type="transmembrane region" description="Helical" evidence="3">
    <location>
        <begin position="1638"/>
        <end position="1662"/>
    </location>
</feature>
<evidence type="ECO:0000256" key="3">
    <source>
        <dbReference type="SAM" id="Phobius"/>
    </source>
</evidence>
<feature type="transmembrane region" description="Helical" evidence="3">
    <location>
        <begin position="1769"/>
        <end position="1787"/>
    </location>
</feature>
<dbReference type="Pfam" id="PF02517">
    <property type="entry name" value="Rce1-like"/>
    <property type="match status" value="1"/>
</dbReference>
<evidence type="ECO:0000313" key="6">
    <source>
        <dbReference type="Proteomes" id="UP001652660"/>
    </source>
</evidence>
<keyword evidence="3" id="KW-0812">Transmembrane</keyword>
<feature type="region of interest" description="Disordered" evidence="2">
    <location>
        <begin position="979"/>
        <end position="1094"/>
    </location>
</feature>
<feature type="compositionally biased region" description="Basic and acidic residues" evidence="2">
    <location>
        <begin position="914"/>
        <end position="928"/>
    </location>
</feature>
<feature type="compositionally biased region" description="Polar residues" evidence="2">
    <location>
        <begin position="1070"/>
        <end position="1080"/>
    </location>
</feature>
<feature type="compositionally biased region" description="Basic and acidic residues" evidence="2">
    <location>
        <begin position="1053"/>
        <end position="1065"/>
    </location>
</feature>
<feature type="region of interest" description="Disordered" evidence="2">
    <location>
        <begin position="593"/>
        <end position="614"/>
    </location>
</feature>
<accession>A0ABM4UVG7</accession>
<gene>
    <name evidence="7" type="primary">LOC140009488</name>
</gene>
<feature type="region of interest" description="Disordered" evidence="2">
    <location>
        <begin position="1451"/>
        <end position="1470"/>
    </location>
</feature>
<feature type="compositionally biased region" description="Basic and acidic residues" evidence="2">
    <location>
        <begin position="878"/>
        <end position="887"/>
    </location>
</feature>
<feature type="region of interest" description="Disordered" evidence="2">
    <location>
        <begin position="719"/>
        <end position="942"/>
    </location>
</feature>
<dbReference type="SUPFAM" id="SSF53474">
    <property type="entry name" value="alpha/beta-Hydrolases"/>
    <property type="match status" value="1"/>
</dbReference>